<sequence length="323" mass="33403">MHVIRNSLMALPLLALSASLAQAADTVRVTPLGGQDGEFCVLDRAMVFEDPNGTRILYDAGRTVAGADDPRLGRIDVVLVSHVHGDHMGDRHVPKPNAGSCASPAASEDDAPLSNSVKIAVKKDAHIVTGSEMASFFAGRLRAAGGNPKDSVLVRFGAHVEEGGVGITTVPAVHSNGLSPAFIEGQMSRIMAAAGLTAYVGPPTGYVLTFSNGLVVYLSGDTGITADQQAVVHDYYGAKLAVMNIGDTYTTGPAEAAHVINEMVRPASVIPSHANEPATENGKVRPGTRTEAFIQASEVPVHVPLSGRSMAFDAGGVCVEGCG</sequence>
<dbReference type="EMBL" id="SJDL01000038">
    <property type="protein sequence ID" value="TBW49837.1"/>
    <property type="molecule type" value="Genomic_DNA"/>
</dbReference>
<evidence type="ECO:0000259" key="3">
    <source>
        <dbReference type="Pfam" id="PF12706"/>
    </source>
</evidence>
<feature type="chain" id="PRO_5047428751" evidence="2">
    <location>
        <begin position="24"/>
        <end position="323"/>
    </location>
</feature>
<dbReference type="InterPro" id="IPR036866">
    <property type="entry name" value="RibonucZ/Hydroxyglut_hydro"/>
</dbReference>
<keyword evidence="2" id="KW-0732">Signal</keyword>
<dbReference type="PANTHER" id="PTHR43546:SF3">
    <property type="entry name" value="UPF0173 METAL-DEPENDENT HYDROLASE MJ1163"/>
    <property type="match status" value="1"/>
</dbReference>
<comment type="caution">
    <text evidence="4">The sequence shown here is derived from an EMBL/GenBank/DDBJ whole genome shotgun (WGS) entry which is preliminary data.</text>
</comment>
<proteinExistence type="predicted"/>
<organism evidence="4 5">
    <name type="scientific">Marinobacter halodurans</name>
    <dbReference type="NCBI Taxonomy" id="2528979"/>
    <lineage>
        <taxon>Bacteria</taxon>
        <taxon>Pseudomonadati</taxon>
        <taxon>Pseudomonadota</taxon>
        <taxon>Gammaproteobacteria</taxon>
        <taxon>Pseudomonadales</taxon>
        <taxon>Marinobacteraceae</taxon>
        <taxon>Marinobacter</taxon>
    </lineage>
</organism>
<evidence type="ECO:0000313" key="5">
    <source>
        <dbReference type="Proteomes" id="UP000313645"/>
    </source>
</evidence>
<reference evidence="4 5" key="1">
    <citation type="submission" date="2019-02" db="EMBL/GenBank/DDBJ databases">
        <title>Marinobacter halodurans sp. nov., a marine bacterium isolated from sea tidal flat.</title>
        <authorList>
            <person name="Yoo Y."/>
            <person name="Lee D.W."/>
            <person name="Kim B.S."/>
            <person name="Kim J.-J."/>
        </authorList>
    </citation>
    <scope>NUCLEOTIDE SEQUENCE [LARGE SCALE GENOMIC DNA]</scope>
    <source>
        <strain evidence="4 5">YJ-S3-2</strain>
    </source>
</reference>
<dbReference type="SUPFAM" id="SSF56281">
    <property type="entry name" value="Metallo-hydrolase/oxidoreductase"/>
    <property type="match status" value="1"/>
</dbReference>
<evidence type="ECO:0000313" key="4">
    <source>
        <dbReference type="EMBL" id="TBW49837.1"/>
    </source>
</evidence>
<evidence type="ECO:0000256" key="2">
    <source>
        <dbReference type="SAM" id="SignalP"/>
    </source>
</evidence>
<protein>
    <submittedName>
        <fullName evidence="4">MBL fold metallo-hydrolase</fullName>
    </submittedName>
</protein>
<dbReference type="InterPro" id="IPR001279">
    <property type="entry name" value="Metallo-B-lactamas"/>
</dbReference>
<feature type="region of interest" description="Disordered" evidence="1">
    <location>
        <begin position="87"/>
        <end position="110"/>
    </location>
</feature>
<name>A0ABY1ZJN1_9GAMM</name>
<accession>A0ABY1ZJN1</accession>
<evidence type="ECO:0000256" key="1">
    <source>
        <dbReference type="SAM" id="MobiDB-lite"/>
    </source>
</evidence>
<dbReference type="Gene3D" id="3.60.15.10">
    <property type="entry name" value="Ribonuclease Z/Hydroxyacylglutathione hydrolase-like"/>
    <property type="match status" value="1"/>
</dbReference>
<dbReference type="InterPro" id="IPR050114">
    <property type="entry name" value="UPF0173_UPF0282_UlaG_hydrolase"/>
</dbReference>
<dbReference type="Proteomes" id="UP000313645">
    <property type="component" value="Unassembled WGS sequence"/>
</dbReference>
<dbReference type="RefSeq" id="WP_131483494.1">
    <property type="nucleotide sequence ID" value="NZ_SJDL01000038.1"/>
</dbReference>
<dbReference type="Pfam" id="PF12706">
    <property type="entry name" value="Lactamase_B_2"/>
    <property type="match status" value="1"/>
</dbReference>
<gene>
    <name evidence="4" type="ORF">EZI54_19180</name>
</gene>
<dbReference type="PANTHER" id="PTHR43546">
    <property type="entry name" value="UPF0173 METAL-DEPENDENT HYDROLASE MJ1163-RELATED"/>
    <property type="match status" value="1"/>
</dbReference>
<keyword evidence="5" id="KW-1185">Reference proteome</keyword>
<feature type="signal peptide" evidence="2">
    <location>
        <begin position="1"/>
        <end position="23"/>
    </location>
</feature>
<feature type="domain" description="Metallo-beta-lactamase" evidence="3">
    <location>
        <begin position="54"/>
        <end position="273"/>
    </location>
</feature>